<evidence type="ECO:0000313" key="6">
    <source>
        <dbReference type="EMBL" id="NYF38120.1"/>
    </source>
</evidence>
<dbReference type="InterPro" id="IPR036271">
    <property type="entry name" value="Tet_transcr_reg_TetR-rel_C_sf"/>
</dbReference>
<keyword evidence="2 4" id="KW-0238">DNA-binding</keyword>
<keyword evidence="3" id="KW-0804">Transcription</keyword>
<protein>
    <submittedName>
        <fullName evidence="6">AcrR family transcriptional regulator</fullName>
    </submittedName>
</protein>
<keyword evidence="7" id="KW-1185">Reference proteome</keyword>
<organism evidence="6 7">
    <name type="scientific">Streptosporangium sandarakinum</name>
    <dbReference type="NCBI Taxonomy" id="1260955"/>
    <lineage>
        <taxon>Bacteria</taxon>
        <taxon>Bacillati</taxon>
        <taxon>Actinomycetota</taxon>
        <taxon>Actinomycetes</taxon>
        <taxon>Streptosporangiales</taxon>
        <taxon>Streptosporangiaceae</taxon>
        <taxon>Streptosporangium</taxon>
    </lineage>
</organism>
<comment type="caution">
    <text evidence="6">The sequence shown here is derived from an EMBL/GenBank/DDBJ whole genome shotgun (WGS) entry which is preliminary data.</text>
</comment>
<evidence type="ECO:0000259" key="5">
    <source>
        <dbReference type="PROSITE" id="PS50977"/>
    </source>
</evidence>
<dbReference type="SUPFAM" id="SSF46689">
    <property type="entry name" value="Homeodomain-like"/>
    <property type="match status" value="1"/>
</dbReference>
<evidence type="ECO:0000313" key="7">
    <source>
        <dbReference type="Proteomes" id="UP000576393"/>
    </source>
</evidence>
<name>A0A852UQ42_9ACTN</name>
<accession>A0A852UQ42</accession>
<dbReference type="InterPro" id="IPR001647">
    <property type="entry name" value="HTH_TetR"/>
</dbReference>
<reference evidence="6 7" key="1">
    <citation type="submission" date="2020-07" db="EMBL/GenBank/DDBJ databases">
        <title>Sequencing the genomes of 1000 actinobacteria strains.</title>
        <authorList>
            <person name="Klenk H.-P."/>
        </authorList>
    </citation>
    <scope>NUCLEOTIDE SEQUENCE [LARGE SCALE GENOMIC DNA]</scope>
    <source>
        <strain evidence="6 7">DSM 45763</strain>
    </source>
</reference>
<dbReference type="Proteomes" id="UP000576393">
    <property type="component" value="Unassembled WGS sequence"/>
</dbReference>
<dbReference type="RefSeq" id="WP_218911552.1">
    <property type="nucleotide sequence ID" value="NZ_JACCCO010000001.1"/>
</dbReference>
<dbReference type="GO" id="GO:0003677">
    <property type="term" value="F:DNA binding"/>
    <property type="evidence" value="ECO:0007669"/>
    <property type="project" value="UniProtKB-UniRule"/>
</dbReference>
<evidence type="ECO:0000256" key="3">
    <source>
        <dbReference type="ARBA" id="ARBA00023163"/>
    </source>
</evidence>
<evidence type="ECO:0000256" key="1">
    <source>
        <dbReference type="ARBA" id="ARBA00023015"/>
    </source>
</evidence>
<gene>
    <name evidence="6" type="ORF">HDA43_000279</name>
</gene>
<keyword evidence="1" id="KW-0805">Transcription regulation</keyword>
<dbReference type="InterPro" id="IPR004111">
    <property type="entry name" value="Repressor_TetR_C"/>
</dbReference>
<evidence type="ECO:0000256" key="4">
    <source>
        <dbReference type="PROSITE-ProRule" id="PRU00335"/>
    </source>
</evidence>
<sequence length="260" mass="27730">MALSVNLCIGFFLSGGAVPMAGQRNDQVRQGQQELQGDMLTKEQIVRAAVEVLDAEGVNGLNIRRLGAHLGSAASAMYYHVKSKDKLVVLAADHAFGEIPLPDTATVGWREAAASLARGAYAMVVRHYWLIPAMSTHLIYGPNKAHFDEQSLTIYESAGFTQAEADQAAATVLMFVIGAAQGQAAQAAWQAHLRRNGADADKELQGITAEMLAIAQTLPRLRVRVDSAAITPPGDPFEFGLQTLLAGLESRIHSPTSSAP</sequence>
<dbReference type="EMBL" id="JACCCO010000001">
    <property type="protein sequence ID" value="NYF38120.1"/>
    <property type="molecule type" value="Genomic_DNA"/>
</dbReference>
<dbReference type="Pfam" id="PF00440">
    <property type="entry name" value="TetR_N"/>
    <property type="match status" value="1"/>
</dbReference>
<evidence type="ECO:0000256" key="2">
    <source>
        <dbReference type="ARBA" id="ARBA00023125"/>
    </source>
</evidence>
<dbReference type="GO" id="GO:0045892">
    <property type="term" value="P:negative regulation of DNA-templated transcription"/>
    <property type="evidence" value="ECO:0007669"/>
    <property type="project" value="InterPro"/>
</dbReference>
<dbReference type="Gene3D" id="1.10.357.10">
    <property type="entry name" value="Tetracycline Repressor, domain 2"/>
    <property type="match status" value="1"/>
</dbReference>
<dbReference type="SUPFAM" id="SSF48498">
    <property type="entry name" value="Tetracyclin repressor-like, C-terminal domain"/>
    <property type="match status" value="1"/>
</dbReference>
<feature type="domain" description="HTH tetR-type" evidence="5">
    <location>
        <begin position="39"/>
        <end position="99"/>
    </location>
</feature>
<dbReference type="Gene3D" id="1.10.10.60">
    <property type="entry name" value="Homeodomain-like"/>
    <property type="match status" value="1"/>
</dbReference>
<proteinExistence type="predicted"/>
<dbReference type="Pfam" id="PF02909">
    <property type="entry name" value="TetR_C_1"/>
    <property type="match status" value="1"/>
</dbReference>
<dbReference type="AlphaFoldDB" id="A0A852UQ42"/>
<dbReference type="InterPro" id="IPR009057">
    <property type="entry name" value="Homeodomain-like_sf"/>
</dbReference>
<dbReference type="PROSITE" id="PS50977">
    <property type="entry name" value="HTH_TETR_2"/>
    <property type="match status" value="1"/>
</dbReference>
<feature type="DNA-binding region" description="H-T-H motif" evidence="4">
    <location>
        <begin position="62"/>
        <end position="81"/>
    </location>
</feature>